<dbReference type="Proteomes" id="UP000019423">
    <property type="component" value="Chromosome"/>
</dbReference>
<dbReference type="PATRIC" id="fig|1227739.3.peg.1201"/>
<sequence>MFFLTTRAMSSLHLEPVGTVADANGKPLVDFLHSPTQKVLCARWYGNLTGREVTHVAQEYLRAQTTLYCPLLLNDKSQATGDWNEAMDWLEYEWLPQAMEGGLRAIAYVFSPDMHNQLASLTFFERVRKHIPIQLFYDVPAAWQWLRIQPQPLHRPPHTANPT</sequence>
<dbReference type="KEGG" id="hsw:Hsw_0955"/>
<accession>W8F471</accession>
<dbReference type="eggNOG" id="ENOG50336ZA">
    <property type="taxonomic scope" value="Bacteria"/>
</dbReference>
<reference evidence="1 2" key="1">
    <citation type="submission" date="2014-01" db="EMBL/GenBank/DDBJ databases">
        <title>Complete genome sequence of ionizing-radiation resistance bacterium Hymenobacter swuensis DY53.</title>
        <authorList>
            <person name="Jung J.-H."/>
            <person name="Jeong S.-W."/>
            <person name="Joe M.-H."/>
            <person name="Cho y.-j."/>
            <person name="Kim M.-K."/>
            <person name="Lim S.-Y."/>
        </authorList>
    </citation>
    <scope>NUCLEOTIDE SEQUENCE [LARGE SCALE GENOMIC DNA]</scope>
    <source>
        <strain evidence="1 2">DY53</strain>
    </source>
</reference>
<protein>
    <recommendedName>
        <fullName evidence="3">STAS/SEC14 domain-containing protein</fullName>
    </recommendedName>
</protein>
<dbReference type="AlphaFoldDB" id="W8F471"/>
<dbReference type="STRING" id="1227739.Hsw_0955"/>
<evidence type="ECO:0008006" key="3">
    <source>
        <dbReference type="Google" id="ProtNLM"/>
    </source>
</evidence>
<gene>
    <name evidence="1" type="ORF">Hsw_0955</name>
</gene>
<dbReference type="EMBL" id="CP007145">
    <property type="protein sequence ID" value="AHJ96550.1"/>
    <property type="molecule type" value="Genomic_DNA"/>
</dbReference>
<dbReference type="HOGENOM" id="CLU_128678_3_0_10"/>
<evidence type="ECO:0000313" key="2">
    <source>
        <dbReference type="Proteomes" id="UP000019423"/>
    </source>
</evidence>
<keyword evidence="2" id="KW-1185">Reference proteome</keyword>
<evidence type="ECO:0000313" key="1">
    <source>
        <dbReference type="EMBL" id="AHJ96550.1"/>
    </source>
</evidence>
<proteinExistence type="predicted"/>
<organism evidence="1 2">
    <name type="scientific">Hymenobacter swuensis DY53</name>
    <dbReference type="NCBI Taxonomy" id="1227739"/>
    <lineage>
        <taxon>Bacteria</taxon>
        <taxon>Pseudomonadati</taxon>
        <taxon>Bacteroidota</taxon>
        <taxon>Cytophagia</taxon>
        <taxon>Cytophagales</taxon>
        <taxon>Hymenobacteraceae</taxon>
        <taxon>Hymenobacter</taxon>
    </lineage>
</organism>
<name>W8F471_9BACT</name>